<protein>
    <submittedName>
        <fullName evidence="2">Helix-turn-helix protein</fullName>
    </submittedName>
</protein>
<dbReference type="InterPro" id="IPR001387">
    <property type="entry name" value="Cro/C1-type_HTH"/>
</dbReference>
<dbReference type="CDD" id="cd00093">
    <property type="entry name" value="HTH_XRE"/>
    <property type="match status" value="1"/>
</dbReference>
<sequence length="221" mass="25304">MAEKIVTTGERIKSARMQLGFSRKAFEEKFGIPAATLQAWESGKYEISTKGINRFVEALYKAGLATTPDWFIRGIGLAPRLIESTSTTLFRKLNSEFDPDLTEDEIILKEVDFFEQINPNPMIIVISDDTMEPIFNIGDYVGGNLIPGRYAYRYIGSLCIVELHNNEFFIRRVNRGTKPNLFNLVCINMDTTSENCYLLDKEIISLAQIVWHRKNEKFSDK</sequence>
<dbReference type="PATRIC" id="fig|29422.6.peg.1808"/>
<reference evidence="2 3" key="1">
    <citation type="submission" date="2015-11" db="EMBL/GenBank/DDBJ databases">
        <title>Genomic analysis of 38 Legionella species identifies large and diverse effector repertoires.</title>
        <authorList>
            <person name="Burstein D."/>
            <person name="Amaro F."/>
            <person name="Zusman T."/>
            <person name="Lifshitz Z."/>
            <person name="Cohen O."/>
            <person name="Gilbert J.A."/>
            <person name="Pupko T."/>
            <person name="Shuman H.A."/>
            <person name="Segal G."/>
        </authorList>
    </citation>
    <scope>NUCLEOTIDE SEQUENCE [LARGE SCALE GENOMIC DNA]</scope>
    <source>
        <strain evidence="2 3">ATCC 43878</strain>
    </source>
</reference>
<feature type="domain" description="HTH cro/C1-type" evidence="1">
    <location>
        <begin position="12"/>
        <end position="71"/>
    </location>
</feature>
<dbReference type="GO" id="GO:0003677">
    <property type="term" value="F:DNA binding"/>
    <property type="evidence" value="ECO:0007669"/>
    <property type="project" value="InterPro"/>
</dbReference>
<dbReference type="PROSITE" id="PS50943">
    <property type="entry name" value="HTH_CROC1"/>
    <property type="match status" value="1"/>
</dbReference>
<dbReference type="OrthoDB" id="5659783at2"/>
<gene>
    <name evidence="2" type="ORF">Lbru_1703</name>
</gene>
<dbReference type="CDD" id="cd06462">
    <property type="entry name" value="Peptidase_S24_S26"/>
    <property type="match status" value="1"/>
</dbReference>
<proteinExistence type="predicted"/>
<evidence type="ECO:0000313" key="2">
    <source>
        <dbReference type="EMBL" id="KTC83734.1"/>
    </source>
</evidence>
<dbReference type="AlphaFoldDB" id="A0A0W0SK44"/>
<organism evidence="2 3">
    <name type="scientific">Legionella brunensis</name>
    <dbReference type="NCBI Taxonomy" id="29422"/>
    <lineage>
        <taxon>Bacteria</taxon>
        <taxon>Pseudomonadati</taxon>
        <taxon>Pseudomonadota</taxon>
        <taxon>Gammaproteobacteria</taxon>
        <taxon>Legionellales</taxon>
        <taxon>Legionellaceae</taxon>
        <taxon>Legionella</taxon>
    </lineage>
</organism>
<dbReference type="Proteomes" id="UP000054742">
    <property type="component" value="Unassembled WGS sequence"/>
</dbReference>
<dbReference type="Gene3D" id="1.10.260.40">
    <property type="entry name" value="lambda repressor-like DNA-binding domains"/>
    <property type="match status" value="1"/>
</dbReference>
<accession>A0A0W0SK44</accession>
<name>A0A0W0SK44_9GAMM</name>
<dbReference type="RefSeq" id="WP_058441777.1">
    <property type="nucleotide sequence ID" value="NZ_CAAAHU010000027.1"/>
</dbReference>
<dbReference type="EMBL" id="LNXV01000015">
    <property type="protein sequence ID" value="KTC83734.1"/>
    <property type="molecule type" value="Genomic_DNA"/>
</dbReference>
<dbReference type="InterPro" id="IPR010982">
    <property type="entry name" value="Lambda_DNA-bd_dom_sf"/>
</dbReference>
<evidence type="ECO:0000259" key="1">
    <source>
        <dbReference type="PROSITE" id="PS50943"/>
    </source>
</evidence>
<dbReference type="SUPFAM" id="SSF47413">
    <property type="entry name" value="lambda repressor-like DNA-binding domains"/>
    <property type="match status" value="1"/>
</dbReference>
<dbReference type="SMART" id="SM00530">
    <property type="entry name" value="HTH_XRE"/>
    <property type="match status" value="1"/>
</dbReference>
<dbReference type="STRING" id="29422.Lbru_1703"/>
<comment type="caution">
    <text evidence="2">The sequence shown here is derived from an EMBL/GenBank/DDBJ whole genome shotgun (WGS) entry which is preliminary data.</text>
</comment>
<keyword evidence="3" id="KW-1185">Reference proteome</keyword>
<dbReference type="Pfam" id="PF01381">
    <property type="entry name" value="HTH_3"/>
    <property type="match status" value="1"/>
</dbReference>
<evidence type="ECO:0000313" key="3">
    <source>
        <dbReference type="Proteomes" id="UP000054742"/>
    </source>
</evidence>